<reference evidence="2 3" key="1">
    <citation type="submission" date="2019-02" db="EMBL/GenBank/DDBJ databases">
        <title>Deep-cultivation of Planctomycetes and their phenomic and genomic characterization uncovers novel biology.</title>
        <authorList>
            <person name="Wiegand S."/>
            <person name="Jogler M."/>
            <person name="Boedeker C."/>
            <person name="Pinto D."/>
            <person name="Vollmers J."/>
            <person name="Rivas-Marin E."/>
            <person name="Kohn T."/>
            <person name="Peeters S.H."/>
            <person name="Heuer A."/>
            <person name="Rast P."/>
            <person name="Oberbeckmann S."/>
            <person name="Bunk B."/>
            <person name="Jeske O."/>
            <person name="Meyerdierks A."/>
            <person name="Storesund J.E."/>
            <person name="Kallscheuer N."/>
            <person name="Luecker S."/>
            <person name="Lage O.M."/>
            <person name="Pohl T."/>
            <person name="Merkel B.J."/>
            <person name="Hornburger P."/>
            <person name="Mueller R.-W."/>
            <person name="Bruemmer F."/>
            <person name="Labrenz M."/>
            <person name="Spormann A.M."/>
            <person name="Op Den Camp H."/>
            <person name="Overmann J."/>
            <person name="Amann R."/>
            <person name="Jetten M.S.M."/>
            <person name="Mascher T."/>
            <person name="Medema M.H."/>
            <person name="Devos D.P."/>
            <person name="Kaster A.-K."/>
            <person name="Ovreas L."/>
            <person name="Rohde M."/>
            <person name="Galperin M.Y."/>
            <person name="Jogler C."/>
        </authorList>
    </citation>
    <scope>NUCLEOTIDE SEQUENCE [LARGE SCALE GENOMIC DNA]</scope>
    <source>
        <strain evidence="2 3">Pla100</strain>
    </source>
</reference>
<dbReference type="Proteomes" id="UP000316213">
    <property type="component" value="Unassembled WGS sequence"/>
</dbReference>
<evidence type="ECO:0000313" key="2">
    <source>
        <dbReference type="EMBL" id="TWT89272.1"/>
    </source>
</evidence>
<accession>A0A5C5ZP42</accession>
<gene>
    <name evidence="2" type="ORF">Pla100_55890</name>
</gene>
<protein>
    <submittedName>
        <fullName evidence="2">Uncharacterized protein</fullName>
    </submittedName>
</protein>
<feature type="compositionally biased region" description="Polar residues" evidence="1">
    <location>
        <begin position="7"/>
        <end position="21"/>
    </location>
</feature>
<comment type="caution">
    <text evidence="2">The sequence shown here is derived from an EMBL/GenBank/DDBJ whole genome shotgun (WGS) entry which is preliminary data.</text>
</comment>
<name>A0A5C5ZP42_9BACT</name>
<proteinExistence type="predicted"/>
<dbReference type="AlphaFoldDB" id="A0A5C5ZP42"/>
<evidence type="ECO:0000313" key="3">
    <source>
        <dbReference type="Proteomes" id="UP000316213"/>
    </source>
</evidence>
<sequence>MPKTLAVGQTSNARLTQAVSRSTHRNGSEKDFKPMIRRATKSLPVPFVSRVASATFSQKPGTATQIFALLCRGVGLYCLQRLGRLNHPNGYRIHST</sequence>
<organism evidence="2 3">
    <name type="scientific">Neorhodopirellula pilleata</name>
    <dbReference type="NCBI Taxonomy" id="2714738"/>
    <lineage>
        <taxon>Bacteria</taxon>
        <taxon>Pseudomonadati</taxon>
        <taxon>Planctomycetota</taxon>
        <taxon>Planctomycetia</taxon>
        <taxon>Pirellulales</taxon>
        <taxon>Pirellulaceae</taxon>
        <taxon>Neorhodopirellula</taxon>
    </lineage>
</organism>
<dbReference type="EMBL" id="SJPM01000019">
    <property type="protein sequence ID" value="TWT89272.1"/>
    <property type="molecule type" value="Genomic_DNA"/>
</dbReference>
<keyword evidence="3" id="KW-1185">Reference proteome</keyword>
<evidence type="ECO:0000256" key="1">
    <source>
        <dbReference type="SAM" id="MobiDB-lite"/>
    </source>
</evidence>
<feature type="region of interest" description="Disordered" evidence="1">
    <location>
        <begin position="1"/>
        <end position="30"/>
    </location>
</feature>